<dbReference type="PANTHER" id="PTHR30177:SF4">
    <property type="entry name" value="OSMOPROTECTANT IMPORT PERMEASE PROTEIN OSMW"/>
    <property type="match status" value="1"/>
</dbReference>
<keyword evidence="3 8" id="KW-0812">Transmembrane</keyword>
<accession>A0ABW8JPR2</accession>
<comment type="caution">
    <text evidence="11">The sequence shown here is derived from an EMBL/GenBank/DDBJ whole genome shotgun (WGS) entry which is preliminary data.</text>
</comment>
<keyword evidence="4 8" id="KW-1133">Transmembrane helix</keyword>
<dbReference type="RefSeq" id="WP_404548662.1">
    <property type="nucleotide sequence ID" value="NZ_JADIKJ010000018.1"/>
</dbReference>
<evidence type="ECO:0000256" key="9">
    <source>
        <dbReference type="SAM" id="SignalP"/>
    </source>
</evidence>
<reference evidence="11 12" key="1">
    <citation type="submission" date="2020-10" db="EMBL/GenBank/DDBJ databases">
        <title>Phylogeny of dyella-like bacteria.</title>
        <authorList>
            <person name="Fu J."/>
        </authorList>
    </citation>
    <scope>NUCLEOTIDE SEQUENCE [LARGE SCALE GENOMIC DNA]</scope>
    <source>
        <strain evidence="11 12">JP1</strain>
    </source>
</reference>
<organism evidence="11 12">
    <name type="scientific">Dyella jejuensis</name>
    <dbReference type="NCBI Taxonomy" id="1432009"/>
    <lineage>
        <taxon>Bacteria</taxon>
        <taxon>Pseudomonadati</taxon>
        <taxon>Pseudomonadota</taxon>
        <taxon>Gammaproteobacteria</taxon>
        <taxon>Lysobacterales</taxon>
        <taxon>Rhodanobacteraceae</taxon>
        <taxon>Dyella</taxon>
    </lineage>
</organism>
<comment type="similarity">
    <text evidence="6">In the C-terminal section; belongs to the OsmX family.</text>
</comment>
<keyword evidence="12" id="KW-1185">Reference proteome</keyword>
<dbReference type="PROSITE" id="PS50928">
    <property type="entry name" value="ABC_TM1"/>
    <property type="match status" value="1"/>
</dbReference>
<dbReference type="PANTHER" id="PTHR30177">
    <property type="entry name" value="GLYCINE BETAINE/L-PROLINE TRANSPORT SYSTEM PERMEASE PROTEIN PROW"/>
    <property type="match status" value="1"/>
</dbReference>
<dbReference type="Proteomes" id="UP001620461">
    <property type="component" value="Unassembled WGS sequence"/>
</dbReference>
<dbReference type="CDD" id="cd06261">
    <property type="entry name" value="TM_PBP2"/>
    <property type="match status" value="1"/>
</dbReference>
<evidence type="ECO:0000256" key="2">
    <source>
        <dbReference type="ARBA" id="ARBA00022448"/>
    </source>
</evidence>
<evidence type="ECO:0000256" key="5">
    <source>
        <dbReference type="ARBA" id="ARBA00023136"/>
    </source>
</evidence>
<evidence type="ECO:0000313" key="11">
    <source>
        <dbReference type="EMBL" id="MFK2901807.1"/>
    </source>
</evidence>
<feature type="transmembrane region" description="Helical" evidence="8">
    <location>
        <begin position="455"/>
        <end position="477"/>
    </location>
</feature>
<comment type="subcellular location">
    <subcellularLocation>
        <location evidence="1 8">Cell membrane</location>
        <topology evidence="1 8">Multi-pass membrane protein</topology>
    </subcellularLocation>
</comment>
<evidence type="ECO:0000256" key="6">
    <source>
        <dbReference type="ARBA" id="ARBA00035642"/>
    </source>
</evidence>
<keyword evidence="2 8" id="KW-0813">Transport</keyword>
<dbReference type="InterPro" id="IPR041894">
    <property type="entry name" value="PBP2_ProX-like"/>
</dbReference>
<feature type="transmembrane region" description="Helical" evidence="8">
    <location>
        <begin position="355"/>
        <end position="373"/>
    </location>
</feature>
<feature type="signal peptide" evidence="9">
    <location>
        <begin position="1"/>
        <end position="19"/>
    </location>
</feature>
<dbReference type="Pfam" id="PF00528">
    <property type="entry name" value="BPD_transp_1"/>
    <property type="match status" value="1"/>
</dbReference>
<dbReference type="Pfam" id="PF04069">
    <property type="entry name" value="OpuAC"/>
    <property type="match status" value="1"/>
</dbReference>
<dbReference type="Gene3D" id="1.10.3720.10">
    <property type="entry name" value="MetI-like"/>
    <property type="match status" value="1"/>
</dbReference>
<name>A0ABW8JPR2_9GAMM</name>
<keyword evidence="9" id="KW-0732">Signal</keyword>
<evidence type="ECO:0000256" key="4">
    <source>
        <dbReference type="ARBA" id="ARBA00022989"/>
    </source>
</evidence>
<comment type="similarity">
    <text evidence="8">Belongs to the binding-protein-dependent transport system permease family.</text>
</comment>
<dbReference type="Gene3D" id="3.40.190.120">
    <property type="entry name" value="Osmoprotection protein (prox), domain 2"/>
    <property type="match status" value="1"/>
</dbReference>
<feature type="chain" id="PRO_5046245336" evidence="9">
    <location>
        <begin position="20"/>
        <end position="492"/>
    </location>
</feature>
<evidence type="ECO:0000256" key="3">
    <source>
        <dbReference type="ARBA" id="ARBA00022692"/>
    </source>
</evidence>
<dbReference type="SUPFAM" id="SSF53850">
    <property type="entry name" value="Periplasmic binding protein-like II"/>
    <property type="match status" value="1"/>
</dbReference>
<dbReference type="InterPro" id="IPR035906">
    <property type="entry name" value="MetI-like_sf"/>
</dbReference>
<comment type="similarity">
    <text evidence="7">In the N-terminal section; belongs to the binding-protein-dependent transport system permease family.</text>
</comment>
<dbReference type="InterPro" id="IPR007210">
    <property type="entry name" value="ABC_Gly_betaine_transp_sub-bd"/>
</dbReference>
<keyword evidence="5 8" id="KW-0472">Membrane</keyword>
<proteinExistence type="inferred from homology"/>
<feature type="transmembrane region" description="Helical" evidence="8">
    <location>
        <begin position="299"/>
        <end position="319"/>
    </location>
</feature>
<dbReference type="EMBL" id="JADIKJ010000018">
    <property type="protein sequence ID" value="MFK2901807.1"/>
    <property type="molecule type" value="Genomic_DNA"/>
</dbReference>
<dbReference type="Gene3D" id="3.40.190.10">
    <property type="entry name" value="Periplasmic binding protein-like II"/>
    <property type="match status" value="1"/>
</dbReference>
<evidence type="ECO:0000256" key="1">
    <source>
        <dbReference type="ARBA" id="ARBA00004651"/>
    </source>
</evidence>
<feature type="domain" description="ABC transmembrane type-1" evidence="10">
    <location>
        <begin position="295"/>
        <end position="474"/>
    </location>
</feature>
<dbReference type="CDD" id="cd13607">
    <property type="entry name" value="PBP2_AfProX_like"/>
    <property type="match status" value="1"/>
</dbReference>
<dbReference type="InterPro" id="IPR000515">
    <property type="entry name" value="MetI-like"/>
</dbReference>
<evidence type="ECO:0000259" key="10">
    <source>
        <dbReference type="PROSITE" id="PS50928"/>
    </source>
</evidence>
<protein>
    <submittedName>
        <fullName evidence="11">ABC transporter permease subunit</fullName>
    </submittedName>
</protein>
<dbReference type="SUPFAM" id="SSF161098">
    <property type="entry name" value="MetI-like"/>
    <property type="match status" value="1"/>
</dbReference>
<dbReference type="InterPro" id="IPR051204">
    <property type="entry name" value="ABC_transp_perm/SBD"/>
</dbReference>
<gene>
    <name evidence="11" type="ORF">ISP15_15825</name>
</gene>
<sequence length="492" mass="53548">MKRLWIAALCLLLPAWTHAAPVRIGSKQFTESVILGEVARLAARQAGVPAEHRRELGGSAILWSALLHGDIDAYPEYTGTLTHELLKNVAPDADIPTLRAALKPLGIGITDSLGFNDTYAIGMRGDRAQQLGIQRISDLARHPGLHLGFSNEFMNRTDGWPGLRQRYGLAQAQVRGLDHALSYRALVSGAVDAIDLYSTDAEIPYYHLRTLDDDRHYFPHYEAVYLYRLSLQQSSPAFVAVLNRLAGRIDEDAMRRMNAQVKRKGEQETVVAAGFLGVQPDRDSAGLWSRLWQRTLEHLRLVVISLTAAVLLAVPLGVFSARSRRLGQVIMAASGVLQTVPSLAMFVFMIPLFGIGTWPAMAALFFYSLLPIVRNTYAGLIGIPTDLRESAAALGLPRGVRLRRVELPMALRSILAGVKTAAVINVGTATLGALIGAGGYGQPIVTGIRLDDTGLILEGAIPAALMALAMQGLFEGVERWLTPRGMRIEART</sequence>
<evidence type="ECO:0000313" key="12">
    <source>
        <dbReference type="Proteomes" id="UP001620461"/>
    </source>
</evidence>
<evidence type="ECO:0000256" key="7">
    <source>
        <dbReference type="ARBA" id="ARBA00035652"/>
    </source>
</evidence>
<evidence type="ECO:0000256" key="8">
    <source>
        <dbReference type="RuleBase" id="RU363032"/>
    </source>
</evidence>
<feature type="transmembrane region" description="Helical" evidence="8">
    <location>
        <begin position="410"/>
        <end position="435"/>
    </location>
</feature>